<dbReference type="InterPro" id="IPR050464">
    <property type="entry name" value="Zeta_carotene_desat/Oxidored"/>
</dbReference>
<keyword evidence="2" id="KW-0560">Oxidoreductase</keyword>
<dbReference type="EMBL" id="RBWV01000017">
    <property type="protein sequence ID" value="RKS67988.1"/>
    <property type="molecule type" value="Genomic_DNA"/>
</dbReference>
<reference evidence="5 6" key="1">
    <citation type="submission" date="2018-10" db="EMBL/GenBank/DDBJ databases">
        <title>Genomic Encyclopedia of Archaeal and Bacterial Type Strains, Phase II (KMG-II): from individual species to whole genera.</title>
        <authorList>
            <person name="Goeker M."/>
        </authorList>
    </citation>
    <scope>NUCLEOTIDE SEQUENCE [LARGE SCALE GENOMIC DNA]</scope>
    <source>
        <strain evidence="5 6">RP-AC37</strain>
    </source>
</reference>
<dbReference type="SUPFAM" id="SSF51905">
    <property type="entry name" value="FAD/NAD(P)-binding domain"/>
    <property type="match status" value="1"/>
</dbReference>
<dbReference type="InterPro" id="IPR017830">
    <property type="entry name" value="SQase_HpnE"/>
</dbReference>
<name>A0A420XKF6_9ACTN</name>
<evidence type="ECO:0000313" key="5">
    <source>
        <dbReference type="EMBL" id="RKS67988.1"/>
    </source>
</evidence>
<proteinExistence type="predicted"/>
<comment type="cofactor">
    <cofactor evidence="1">
        <name>FAD</name>
        <dbReference type="ChEBI" id="CHEBI:57692"/>
    </cofactor>
</comment>
<dbReference type="InterPro" id="IPR001613">
    <property type="entry name" value="Flavin_amine_oxidase"/>
</dbReference>
<dbReference type="PANTHER" id="PTHR42923">
    <property type="entry name" value="PROTOPORPHYRINOGEN OXIDASE"/>
    <property type="match status" value="1"/>
</dbReference>
<dbReference type="Pfam" id="PF01593">
    <property type="entry name" value="Amino_oxidase"/>
    <property type="match status" value="1"/>
</dbReference>
<dbReference type="PRINTS" id="PR00757">
    <property type="entry name" value="AMINEOXDASEF"/>
</dbReference>
<evidence type="ECO:0000256" key="2">
    <source>
        <dbReference type="ARBA" id="ARBA00023002"/>
    </source>
</evidence>
<dbReference type="Proteomes" id="UP000281955">
    <property type="component" value="Unassembled WGS sequence"/>
</dbReference>
<organism evidence="5 6">
    <name type="scientific">Motilibacter peucedani</name>
    <dbReference type="NCBI Taxonomy" id="598650"/>
    <lineage>
        <taxon>Bacteria</taxon>
        <taxon>Bacillati</taxon>
        <taxon>Actinomycetota</taxon>
        <taxon>Actinomycetes</taxon>
        <taxon>Motilibacterales</taxon>
        <taxon>Motilibacteraceae</taxon>
        <taxon>Motilibacter</taxon>
    </lineage>
</organism>
<dbReference type="InterPro" id="IPR002937">
    <property type="entry name" value="Amino_oxidase"/>
</dbReference>
<dbReference type="RefSeq" id="WP_121195129.1">
    <property type="nucleotide sequence ID" value="NZ_RBWV01000017.1"/>
</dbReference>
<dbReference type="OrthoDB" id="7849608at2"/>
<dbReference type="NCBIfam" id="TIGR03467">
    <property type="entry name" value="HpnE"/>
    <property type="match status" value="1"/>
</dbReference>
<keyword evidence="6" id="KW-1185">Reference proteome</keyword>
<evidence type="ECO:0000256" key="3">
    <source>
        <dbReference type="PIRSR" id="PIRSR601613-1"/>
    </source>
</evidence>
<feature type="binding site" evidence="3">
    <location>
        <begin position="34"/>
        <end position="35"/>
    </location>
    <ligand>
        <name>FAD</name>
        <dbReference type="ChEBI" id="CHEBI:57692"/>
    </ligand>
</feature>
<sequence length="445" mass="45930">MSAARPVTVVGGGLAGISAALRLADDGFEVVLHEARPRLGGLAGSFVRSAETSGLGVDLQVDTGQHVFMRCCSAYRGLLRRLGAEGDTHLQRRLDVPVRRPGVARTSHVRRAALPVPLHLARSLLGYAPLTLAERLAAARAALALGRVERSAADGTSFGAWLAAHGQGSRAVEALWDLVGVATLNARADDASLALAATVFQTGLLGEPGGADLGWARVPLGRIHGDAALAALRTAGVDVRLGSRVASLELDGRAVVLAVPPAAAERLLPPSALDLRPGWAGRLGASPIVNVHVVLDRRVLDGELVAGVGTPVQFVFDRSGQSGLRAHSPDAQYLAVSLSAADREVRLPSAELLARMVPALRELLPAARGAGVLDAFVTREPQATFRPAPGSAADRPPAATSVPGVVLAGAWTATGWPATMEGAVRSGLEAARLLAHAPTPERTAL</sequence>
<protein>
    <submittedName>
        <fullName evidence="5">Squalene-associated FAD-dependent desaturase</fullName>
    </submittedName>
</protein>
<dbReference type="InterPro" id="IPR036188">
    <property type="entry name" value="FAD/NAD-bd_sf"/>
</dbReference>
<evidence type="ECO:0000256" key="1">
    <source>
        <dbReference type="ARBA" id="ARBA00001974"/>
    </source>
</evidence>
<accession>A0A420XKF6</accession>
<evidence type="ECO:0000313" key="6">
    <source>
        <dbReference type="Proteomes" id="UP000281955"/>
    </source>
</evidence>
<comment type="caution">
    <text evidence="5">The sequence shown here is derived from an EMBL/GenBank/DDBJ whole genome shotgun (WGS) entry which is preliminary data.</text>
</comment>
<gene>
    <name evidence="5" type="ORF">CLV35_3895</name>
</gene>
<dbReference type="GO" id="GO:0016491">
    <property type="term" value="F:oxidoreductase activity"/>
    <property type="evidence" value="ECO:0007669"/>
    <property type="project" value="UniProtKB-KW"/>
</dbReference>
<dbReference type="Gene3D" id="3.50.50.60">
    <property type="entry name" value="FAD/NAD(P)-binding domain"/>
    <property type="match status" value="1"/>
</dbReference>
<dbReference type="InParanoid" id="A0A420XKF6"/>
<dbReference type="PANTHER" id="PTHR42923:SF47">
    <property type="entry name" value="BLR3003 PROTEIN"/>
    <property type="match status" value="1"/>
</dbReference>
<evidence type="ECO:0000259" key="4">
    <source>
        <dbReference type="Pfam" id="PF01593"/>
    </source>
</evidence>
<feature type="domain" description="Amine oxidase" evidence="4">
    <location>
        <begin position="14"/>
        <end position="433"/>
    </location>
</feature>
<dbReference type="AlphaFoldDB" id="A0A420XKF6"/>